<protein>
    <submittedName>
        <fullName evidence="1">Uncharacterized protein</fullName>
    </submittedName>
</protein>
<gene>
    <name evidence="1" type="ORF">HOP40_20930</name>
</gene>
<sequence length="219" mass="22912">MTTGFPRSPKTLSGGIVLVDPATSAVRRIVVLQYNPDTLSRTLQVQGSGAESGDRVDVLRLKGAPVQTIKLDAELDAGDQLEQPDAHPQAVQLGIAPQIAALEACVYPASATVLANEALAASGSLEILPAEAALTLFVWGARRILPVRVAELSVTEEAFDPALNPIRAKVTLGLRVLGTNDVPRGHRAAALFMAHHQSIERLAASTSGQLAALGIGRLP</sequence>
<evidence type="ECO:0000313" key="2">
    <source>
        <dbReference type="Proteomes" id="UP000505377"/>
    </source>
</evidence>
<dbReference type="AlphaFoldDB" id="A0A6M6JIU5"/>
<name>A0A6M6JIU5_9PSEU</name>
<organism evidence="1 2">
    <name type="scientific">Pseudonocardia broussonetiae</name>
    <dbReference type="NCBI Taxonomy" id="2736640"/>
    <lineage>
        <taxon>Bacteria</taxon>
        <taxon>Bacillati</taxon>
        <taxon>Actinomycetota</taxon>
        <taxon>Actinomycetes</taxon>
        <taxon>Pseudonocardiales</taxon>
        <taxon>Pseudonocardiaceae</taxon>
        <taxon>Pseudonocardia</taxon>
    </lineage>
</organism>
<dbReference type="KEGG" id="pbro:HOP40_20930"/>
<dbReference type="RefSeq" id="WP_172161139.1">
    <property type="nucleotide sequence ID" value="NZ_CP053564.1"/>
</dbReference>
<keyword evidence="2" id="KW-1185">Reference proteome</keyword>
<reference evidence="1 2" key="1">
    <citation type="submission" date="2020-05" db="EMBL/GenBank/DDBJ databases">
        <authorList>
            <person name="Mo P."/>
        </authorList>
    </citation>
    <scope>NUCLEOTIDE SEQUENCE [LARGE SCALE GENOMIC DNA]</scope>
    <source>
        <strain evidence="1 2">Gen01</strain>
    </source>
</reference>
<dbReference type="EMBL" id="CP053564">
    <property type="protein sequence ID" value="QJY47958.1"/>
    <property type="molecule type" value="Genomic_DNA"/>
</dbReference>
<evidence type="ECO:0000313" key="1">
    <source>
        <dbReference type="EMBL" id="QJY47958.1"/>
    </source>
</evidence>
<accession>A0A6M6JIU5</accession>
<proteinExistence type="predicted"/>
<dbReference type="Proteomes" id="UP000505377">
    <property type="component" value="Chromosome"/>
</dbReference>